<evidence type="ECO:0000313" key="3">
    <source>
        <dbReference type="Proteomes" id="UP000218327"/>
    </source>
</evidence>
<dbReference type="EMBL" id="NVVJ01000104">
    <property type="protein sequence ID" value="PCJ17780.1"/>
    <property type="molecule type" value="Genomic_DNA"/>
</dbReference>
<dbReference type="PANTHER" id="PTHR30093:SF47">
    <property type="entry name" value="TYPE IV PILUS NON-CORE MINOR PILIN PILE"/>
    <property type="match status" value="1"/>
</dbReference>
<dbReference type="Proteomes" id="UP000218327">
    <property type="component" value="Unassembled WGS sequence"/>
</dbReference>
<keyword evidence="1" id="KW-0812">Transmembrane</keyword>
<dbReference type="InterPro" id="IPR031982">
    <property type="entry name" value="PilE-like"/>
</dbReference>
<dbReference type="InterPro" id="IPR045584">
    <property type="entry name" value="Pilin-like"/>
</dbReference>
<dbReference type="GO" id="GO:0043683">
    <property type="term" value="P:type IV pilus assembly"/>
    <property type="evidence" value="ECO:0007669"/>
    <property type="project" value="InterPro"/>
</dbReference>
<reference evidence="3" key="1">
    <citation type="submission" date="2017-08" db="EMBL/GenBank/DDBJ databases">
        <title>A dynamic microbial community with high functional redundancy inhabits the cold, oxic subseafloor aquifer.</title>
        <authorList>
            <person name="Tully B.J."/>
            <person name="Wheat C.G."/>
            <person name="Glazer B.T."/>
            <person name="Huber J.A."/>
        </authorList>
    </citation>
    <scope>NUCLEOTIDE SEQUENCE [LARGE SCALE GENOMIC DNA]</scope>
</reference>
<evidence type="ECO:0000313" key="2">
    <source>
        <dbReference type="EMBL" id="PCJ17780.1"/>
    </source>
</evidence>
<accession>A0A2A5AFC5</accession>
<evidence type="ECO:0000256" key="1">
    <source>
        <dbReference type="SAM" id="Phobius"/>
    </source>
</evidence>
<dbReference type="Pfam" id="PF16732">
    <property type="entry name" value="ComP_DUS"/>
    <property type="match status" value="1"/>
</dbReference>
<organism evidence="2 3">
    <name type="scientific">SAR86 cluster bacterium</name>
    <dbReference type="NCBI Taxonomy" id="2030880"/>
    <lineage>
        <taxon>Bacteria</taxon>
        <taxon>Pseudomonadati</taxon>
        <taxon>Pseudomonadota</taxon>
        <taxon>Gammaproteobacteria</taxon>
        <taxon>SAR86 cluster</taxon>
    </lineage>
</organism>
<keyword evidence="1" id="KW-1133">Transmembrane helix</keyword>
<gene>
    <name evidence="2" type="ORF">COA96_17410</name>
</gene>
<dbReference type="Gene3D" id="3.30.700.10">
    <property type="entry name" value="Glycoprotein, Type 4 Pilin"/>
    <property type="match status" value="1"/>
</dbReference>
<dbReference type="NCBIfam" id="TIGR02532">
    <property type="entry name" value="IV_pilin_GFxxxE"/>
    <property type="match status" value="1"/>
</dbReference>
<dbReference type="SUPFAM" id="SSF54523">
    <property type="entry name" value="Pili subunits"/>
    <property type="match status" value="1"/>
</dbReference>
<dbReference type="Pfam" id="PF07963">
    <property type="entry name" value="N_methyl"/>
    <property type="match status" value="1"/>
</dbReference>
<keyword evidence="1" id="KW-0472">Membrane</keyword>
<dbReference type="AlphaFoldDB" id="A0A2A5AFC5"/>
<feature type="transmembrane region" description="Helical" evidence="1">
    <location>
        <begin position="21"/>
        <end position="44"/>
    </location>
</feature>
<proteinExistence type="predicted"/>
<comment type="caution">
    <text evidence="2">The sequence shown here is derived from an EMBL/GenBank/DDBJ whole genome shotgun (WGS) entry which is preliminary data.</text>
</comment>
<protein>
    <submittedName>
        <fullName evidence="2">Type IV pilin</fullName>
    </submittedName>
</protein>
<dbReference type="PANTHER" id="PTHR30093">
    <property type="entry name" value="GENERAL SECRETION PATHWAY PROTEIN G"/>
    <property type="match status" value="1"/>
</dbReference>
<sequence length="158" mass="17042">MKYTASSGLSMRRLTYKDNGFTLIEILIVVAIMGVLISMALPAYQNSVIRSGRAEAKNELLQVASDQERHYSTFNTYVADATPLTTPTVNERTRTTINALYSIEVETCATGTIANCFIATATALDDQTADLCATLTITSTGLRGATGVGATTDECWQR</sequence>
<name>A0A2A5AFC5_9GAMM</name>
<dbReference type="InterPro" id="IPR012902">
    <property type="entry name" value="N_methyl_site"/>
</dbReference>